<keyword evidence="2" id="KW-1185">Reference proteome</keyword>
<evidence type="ECO:0000313" key="2">
    <source>
        <dbReference type="Proteomes" id="UP000646827"/>
    </source>
</evidence>
<proteinExistence type="predicted"/>
<organism evidence="1 2">
    <name type="scientific">Circinella minor</name>
    <dbReference type="NCBI Taxonomy" id="1195481"/>
    <lineage>
        <taxon>Eukaryota</taxon>
        <taxon>Fungi</taxon>
        <taxon>Fungi incertae sedis</taxon>
        <taxon>Mucoromycota</taxon>
        <taxon>Mucoromycotina</taxon>
        <taxon>Mucoromycetes</taxon>
        <taxon>Mucorales</taxon>
        <taxon>Lichtheimiaceae</taxon>
        <taxon>Circinella</taxon>
    </lineage>
</organism>
<dbReference type="Proteomes" id="UP000646827">
    <property type="component" value="Unassembled WGS sequence"/>
</dbReference>
<name>A0A8H7RGT0_9FUNG</name>
<dbReference type="OrthoDB" id="2301123at2759"/>
<dbReference type="EMBL" id="JAEPRB010000891">
    <property type="protein sequence ID" value="KAG2210724.1"/>
    <property type="molecule type" value="Genomic_DNA"/>
</dbReference>
<evidence type="ECO:0000313" key="1">
    <source>
        <dbReference type="EMBL" id="KAG2210724.1"/>
    </source>
</evidence>
<comment type="caution">
    <text evidence="1">The sequence shown here is derived from an EMBL/GenBank/DDBJ whole genome shotgun (WGS) entry which is preliminary data.</text>
</comment>
<dbReference type="AlphaFoldDB" id="A0A8H7RGT0"/>
<sequence>MPQTTSNSEIERVQNDTFRPQLPLKYGGRKLGEWNIFVFYASLEADDAHPEYEASKRNIRLPEGFKWKSTSDRELKRIFSSRIGTEAGEFIAERTAIENLRRELSPTNDHDRKEVEDLLVGQLLQILGAFKEKLDVDAAALLYSKKRNAFGNQLQYHNSDAAGRALIGQGLGGQFHRHIAKSKTDRELKKFPWSEFKLTVSDVYPDKHYYYHNGEKLAIVGFDYGVDHKTGSHYKTAVRPKDLLAEKQQQLEKGIEDNSIYLVKEEEILQFLLLCAT</sequence>
<reference evidence="1 2" key="1">
    <citation type="submission" date="2020-12" db="EMBL/GenBank/DDBJ databases">
        <title>Metabolic potential, ecology and presence of endohyphal bacteria is reflected in genomic diversity of Mucoromycotina.</title>
        <authorList>
            <person name="Muszewska A."/>
            <person name="Okrasinska A."/>
            <person name="Steczkiewicz K."/>
            <person name="Drgas O."/>
            <person name="Orlowska M."/>
            <person name="Perlinska-Lenart U."/>
            <person name="Aleksandrzak-Piekarczyk T."/>
            <person name="Szatraj K."/>
            <person name="Zielenkiewicz U."/>
            <person name="Pilsyk S."/>
            <person name="Malc E."/>
            <person name="Mieczkowski P."/>
            <person name="Kruszewska J.S."/>
            <person name="Biernat P."/>
            <person name="Pawlowska J."/>
        </authorList>
    </citation>
    <scope>NUCLEOTIDE SEQUENCE [LARGE SCALE GENOMIC DNA]</scope>
    <source>
        <strain evidence="1 2">CBS 142.35</strain>
    </source>
</reference>
<protein>
    <submittedName>
        <fullName evidence="1">Uncharacterized protein</fullName>
    </submittedName>
</protein>
<gene>
    <name evidence="1" type="ORF">INT45_009798</name>
</gene>
<accession>A0A8H7RGT0</accession>